<comment type="cofactor">
    <cofactor evidence="1">
        <name>Mg(2+)</name>
        <dbReference type="ChEBI" id="CHEBI:18420"/>
    </cofactor>
</comment>
<gene>
    <name evidence="9" type="ORF">Aconfl_02020</name>
</gene>
<dbReference type="EMBL" id="BTPD01000001">
    <property type="protein sequence ID" value="GMQ27560.1"/>
    <property type="molecule type" value="Genomic_DNA"/>
</dbReference>
<keyword evidence="5" id="KW-0378">Hydrolase</keyword>
<sequence>MERGFLIDTSAAIKFLNESFPIESLHFLDRILDRECIISCITQIELLVWEQNAQEANILNDFVSAAEVLGIDHSVIKTTIEIRKRFKIKIPDALIAATAIANDLTLIGDNDKDFRRVEALGLRYLNPKTDFQS</sequence>
<dbReference type="Pfam" id="PF01850">
    <property type="entry name" value="PIN"/>
    <property type="match status" value="1"/>
</dbReference>
<protein>
    <recommendedName>
        <fullName evidence="8">PIN domain-containing protein</fullName>
    </recommendedName>
</protein>
<evidence type="ECO:0000256" key="3">
    <source>
        <dbReference type="ARBA" id="ARBA00022722"/>
    </source>
</evidence>
<evidence type="ECO:0000256" key="4">
    <source>
        <dbReference type="ARBA" id="ARBA00022723"/>
    </source>
</evidence>
<dbReference type="Gene3D" id="3.40.50.1010">
    <property type="entry name" value="5'-nuclease"/>
    <property type="match status" value="1"/>
</dbReference>
<dbReference type="CDD" id="cd18738">
    <property type="entry name" value="PIN_VapC4-5_FitB-like"/>
    <property type="match status" value="1"/>
</dbReference>
<reference evidence="9 10" key="1">
    <citation type="submission" date="2023-08" db="EMBL/GenBank/DDBJ databases">
        <title>Draft genome sequence of Algoriphagus confluentis.</title>
        <authorList>
            <person name="Takatani N."/>
            <person name="Hosokawa M."/>
            <person name="Sawabe T."/>
        </authorList>
    </citation>
    <scope>NUCLEOTIDE SEQUENCE [LARGE SCALE GENOMIC DNA]</scope>
    <source>
        <strain evidence="9 10">NBRC 111222</strain>
    </source>
</reference>
<dbReference type="InterPro" id="IPR002716">
    <property type="entry name" value="PIN_dom"/>
</dbReference>
<dbReference type="InterPro" id="IPR029060">
    <property type="entry name" value="PIN-like_dom_sf"/>
</dbReference>
<dbReference type="InterPro" id="IPR050556">
    <property type="entry name" value="Type_II_TA_system_RNase"/>
</dbReference>
<dbReference type="PANTHER" id="PTHR33653:SF1">
    <property type="entry name" value="RIBONUCLEASE VAPC2"/>
    <property type="match status" value="1"/>
</dbReference>
<keyword evidence="4" id="KW-0479">Metal-binding</keyword>
<evidence type="ECO:0000256" key="2">
    <source>
        <dbReference type="ARBA" id="ARBA00022649"/>
    </source>
</evidence>
<dbReference type="Proteomes" id="UP001338309">
    <property type="component" value="Unassembled WGS sequence"/>
</dbReference>
<accession>A0ABQ6PI22</accession>
<keyword evidence="2" id="KW-1277">Toxin-antitoxin system</keyword>
<comment type="caution">
    <text evidence="9">The sequence shown here is derived from an EMBL/GenBank/DDBJ whole genome shotgun (WGS) entry which is preliminary data.</text>
</comment>
<comment type="similarity">
    <text evidence="7">Belongs to the PINc/VapC protein family.</text>
</comment>
<evidence type="ECO:0000256" key="1">
    <source>
        <dbReference type="ARBA" id="ARBA00001946"/>
    </source>
</evidence>
<evidence type="ECO:0000256" key="6">
    <source>
        <dbReference type="ARBA" id="ARBA00022842"/>
    </source>
</evidence>
<evidence type="ECO:0000259" key="8">
    <source>
        <dbReference type="Pfam" id="PF01850"/>
    </source>
</evidence>
<dbReference type="RefSeq" id="WP_338222371.1">
    <property type="nucleotide sequence ID" value="NZ_BTPD01000001.1"/>
</dbReference>
<keyword evidence="3" id="KW-0540">Nuclease</keyword>
<name>A0ABQ6PI22_9BACT</name>
<organism evidence="9 10">
    <name type="scientific">Algoriphagus confluentis</name>
    <dbReference type="NCBI Taxonomy" id="1697556"/>
    <lineage>
        <taxon>Bacteria</taxon>
        <taxon>Pseudomonadati</taxon>
        <taxon>Bacteroidota</taxon>
        <taxon>Cytophagia</taxon>
        <taxon>Cytophagales</taxon>
        <taxon>Cyclobacteriaceae</taxon>
        <taxon>Algoriphagus</taxon>
    </lineage>
</organism>
<evidence type="ECO:0000313" key="10">
    <source>
        <dbReference type="Proteomes" id="UP001338309"/>
    </source>
</evidence>
<dbReference type="PANTHER" id="PTHR33653">
    <property type="entry name" value="RIBONUCLEASE VAPC2"/>
    <property type="match status" value="1"/>
</dbReference>
<feature type="domain" description="PIN" evidence="8">
    <location>
        <begin position="6"/>
        <end position="118"/>
    </location>
</feature>
<keyword evidence="6" id="KW-0460">Magnesium</keyword>
<keyword evidence="10" id="KW-1185">Reference proteome</keyword>
<evidence type="ECO:0000256" key="7">
    <source>
        <dbReference type="ARBA" id="ARBA00038093"/>
    </source>
</evidence>
<evidence type="ECO:0000313" key="9">
    <source>
        <dbReference type="EMBL" id="GMQ27560.1"/>
    </source>
</evidence>
<proteinExistence type="inferred from homology"/>
<evidence type="ECO:0000256" key="5">
    <source>
        <dbReference type="ARBA" id="ARBA00022801"/>
    </source>
</evidence>
<dbReference type="SUPFAM" id="SSF88723">
    <property type="entry name" value="PIN domain-like"/>
    <property type="match status" value="1"/>
</dbReference>